<dbReference type="Proteomes" id="UP000078368">
    <property type="component" value="Unassembled WGS sequence"/>
</dbReference>
<dbReference type="RefSeq" id="WP_009200137.1">
    <property type="nucleotide sequence ID" value="NZ_LVZK01000002.1"/>
</dbReference>
<keyword evidence="1" id="KW-1133">Transmembrane helix</keyword>
<keyword evidence="1" id="KW-0812">Transmembrane</keyword>
<dbReference type="AlphaFoldDB" id="A0A179B2E8"/>
<gene>
    <name evidence="2" type="ORF">A4H34_08170</name>
</gene>
<reference evidence="2 3" key="1">
    <citation type="submission" date="2016-04" db="EMBL/GenBank/DDBJ databases">
        <title>Peptidophaga gingivicola gen. nov., sp. nov., isolated from human subgingival plaque.</title>
        <authorList>
            <person name="Beall C.J."/>
            <person name="Mokrzan E.M."/>
            <person name="Griffen A.L."/>
            <person name="Leys E.J."/>
        </authorList>
    </citation>
    <scope>NUCLEOTIDE SEQUENCE [LARGE SCALE GENOMIC DNA]</scope>
    <source>
        <strain evidence="2 3">BA112</strain>
    </source>
</reference>
<dbReference type="STRING" id="1823756.A4H34_08170"/>
<evidence type="ECO:0008006" key="4">
    <source>
        <dbReference type="Google" id="ProtNLM"/>
    </source>
</evidence>
<dbReference type="OrthoDB" id="4228364at2"/>
<protein>
    <recommendedName>
        <fullName evidence="4">RCK N-terminal domain-containing protein</fullName>
    </recommendedName>
</protein>
<organism evidence="2 3">
    <name type="scientific">Peptidiphaga gingivicola</name>
    <dbReference type="NCBI Taxonomy" id="2741497"/>
    <lineage>
        <taxon>Bacteria</taxon>
        <taxon>Bacillati</taxon>
        <taxon>Actinomycetota</taxon>
        <taxon>Actinomycetes</taxon>
        <taxon>Actinomycetales</taxon>
        <taxon>Actinomycetaceae</taxon>
        <taxon>Peptidiphaga</taxon>
    </lineage>
</organism>
<name>A0A179B2E8_9ACTO</name>
<proteinExistence type="predicted"/>
<dbReference type="Gene3D" id="6.20.350.10">
    <property type="match status" value="1"/>
</dbReference>
<evidence type="ECO:0000313" key="3">
    <source>
        <dbReference type="Proteomes" id="UP000078368"/>
    </source>
</evidence>
<comment type="caution">
    <text evidence="2">The sequence shown here is derived from an EMBL/GenBank/DDBJ whole genome shotgun (WGS) entry which is preliminary data.</text>
</comment>
<evidence type="ECO:0000313" key="2">
    <source>
        <dbReference type="EMBL" id="OAP85565.1"/>
    </source>
</evidence>
<sequence>MSSREGVAPRKSIARSPYFMTFAAVAFLAALIAGLQVEWGKNGNSWTDASMTVYAVMKLFLFDSVLEGDPGPPVYEVARWLAPMTTAAGVLAVFEVFAVDLRLRLHPVSGNHVVVLGCGERSRAIMHEILGWKEASGVVCVVPDTTPLDDVRSLKSAGIQVVAVDYDANDTAEEARAIARIHLESARGIISMEPEPATFGHVRWLAARAPKGVGATVHVNSESRRLREIVERDMDNFPDFDMHYFSLSELASYQLLGSGEFSILPSALDASRRFMAGDPAPWNEEPGRILPYGGLTFEQIDAAVAEPHVLVVGMGQVGGELLAMLANLGITSPNRPLRVTVAGRGVGEQIDDVFAQVEDLSKVIDLTVLDVNPEGRAMRDALAGISAERPFSAAVYALEDSRGSLLSADFMMPVLAGINTAVWCPHRADVDPILNAMPEGSRIRLFGLDSEVLNPGAILAERYLEQARHFNLVYAQTDARISGGLPPINAQEAWTGLSTVKKESSFAQALHRHVKGAVLDATARAFAGVNGFQLINHWERVLEGLTAAEQADAIAADPLLSYMSALEHRRWATFYYLRGFTWGETKDEVGRTHDCLVDDWDAFIAGPRRETIAYDAFASLILDGPE</sequence>
<dbReference type="EMBL" id="LVZK01000002">
    <property type="protein sequence ID" value="OAP85565.1"/>
    <property type="molecule type" value="Genomic_DNA"/>
</dbReference>
<evidence type="ECO:0000256" key="1">
    <source>
        <dbReference type="SAM" id="Phobius"/>
    </source>
</evidence>
<keyword evidence="1" id="KW-0472">Membrane</keyword>
<feature type="transmembrane region" description="Helical" evidence="1">
    <location>
        <begin position="18"/>
        <end position="37"/>
    </location>
</feature>
<accession>A0A179B2E8</accession>
<keyword evidence="3" id="KW-1185">Reference proteome</keyword>